<feature type="domain" description="2Fe-2S ferredoxin-type" evidence="9">
    <location>
        <begin position="1"/>
        <end position="67"/>
    </location>
</feature>
<dbReference type="InterPro" id="IPR036010">
    <property type="entry name" value="2Fe-2S_ferredoxin-like_sf"/>
</dbReference>
<dbReference type="Gene3D" id="3.10.20.30">
    <property type="match status" value="1"/>
</dbReference>
<accession>A0A8C9FNG7</accession>
<evidence type="ECO:0000256" key="1">
    <source>
        <dbReference type="ARBA" id="ARBA00001974"/>
    </source>
</evidence>
<dbReference type="GO" id="GO:0005506">
    <property type="term" value="F:iron ion binding"/>
    <property type="evidence" value="ECO:0007669"/>
    <property type="project" value="InterPro"/>
</dbReference>
<dbReference type="InterPro" id="IPR016166">
    <property type="entry name" value="FAD-bd_PCMH"/>
</dbReference>
<dbReference type="GO" id="GO:0071949">
    <property type="term" value="F:FAD binding"/>
    <property type="evidence" value="ECO:0007669"/>
    <property type="project" value="InterPro"/>
</dbReference>
<dbReference type="InterPro" id="IPR012675">
    <property type="entry name" value="Beta-grasp_dom_sf"/>
</dbReference>
<dbReference type="Pfam" id="PF01799">
    <property type="entry name" value="Fer2_2"/>
    <property type="match status" value="1"/>
</dbReference>
<dbReference type="FunFam" id="3.10.20.30:FF:000015">
    <property type="entry name" value="Aldehyde oxidase 1"/>
    <property type="match status" value="1"/>
</dbReference>
<dbReference type="PROSITE" id="PS51387">
    <property type="entry name" value="FAD_PCMH"/>
    <property type="match status" value="1"/>
</dbReference>
<dbReference type="SUPFAM" id="SSF56176">
    <property type="entry name" value="FAD-binding/transporter-associated domain-like"/>
    <property type="match status" value="1"/>
</dbReference>
<dbReference type="InterPro" id="IPR006058">
    <property type="entry name" value="2Fe2S_fd_BS"/>
</dbReference>
<dbReference type="Pfam" id="PF00941">
    <property type="entry name" value="FAD_binding_5"/>
    <property type="match status" value="1"/>
</dbReference>
<keyword evidence="4" id="KW-0479">Metal-binding</keyword>
<evidence type="ECO:0000256" key="5">
    <source>
        <dbReference type="ARBA" id="ARBA00022827"/>
    </source>
</evidence>
<dbReference type="InterPro" id="IPR001041">
    <property type="entry name" value="2Fe-2S_ferredoxin-type"/>
</dbReference>
<dbReference type="Ensembl" id="ENSPSTT00000018918.1">
    <property type="protein sequence ID" value="ENSPSTP00000018050.1"/>
    <property type="gene ID" value="ENSPSTG00000012935.1"/>
</dbReference>
<keyword evidence="8" id="KW-0411">Iron-sulfur</keyword>
<dbReference type="PROSITE" id="PS51085">
    <property type="entry name" value="2FE2S_FER_2"/>
    <property type="match status" value="1"/>
</dbReference>
<keyword evidence="12" id="KW-1185">Reference proteome</keyword>
<reference evidence="11" key="1">
    <citation type="submission" date="2025-08" db="UniProtKB">
        <authorList>
            <consortium name="Ensembl"/>
        </authorList>
    </citation>
    <scope>IDENTIFICATION</scope>
</reference>
<dbReference type="InterPro" id="IPR016208">
    <property type="entry name" value="Ald_Oxase/xanthine_DH-like"/>
</dbReference>
<dbReference type="Gene3D" id="1.10.150.120">
    <property type="entry name" value="[2Fe-2S]-binding domain"/>
    <property type="match status" value="1"/>
</dbReference>
<reference evidence="11" key="2">
    <citation type="submission" date="2025-09" db="UniProtKB">
        <authorList>
            <consortium name="Ensembl"/>
        </authorList>
    </citation>
    <scope>IDENTIFICATION</scope>
</reference>
<dbReference type="GO" id="GO:0016491">
    <property type="term" value="F:oxidoreductase activity"/>
    <property type="evidence" value="ECO:0007669"/>
    <property type="project" value="UniProtKB-KW"/>
</dbReference>
<keyword evidence="7" id="KW-0408">Iron</keyword>
<evidence type="ECO:0000256" key="7">
    <source>
        <dbReference type="ARBA" id="ARBA00023004"/>
    </source>
</evidence>
<dbReference type="PROSITE" id="PS00197">
    <property type="entry name" value="2FE2S_FER_1"/>
    <property type="match status" value="1"/>
</dbReference>
<evidence type="ECO:0000313" key="12">
    <source>
        <dbReference type="Proteomes" id="UP000694428"/>
    </source>
</evidence>
<feature type="domain" description="FAD-binding PCMH-type" evidence="10">
    <location>
        <begin position="196"/>
        <end position="275"/>
    </location>
</feature>
<evidence type="ECO:0000256" key="8">
    <source>
        <dbReference type="ARBA" id="ARBA00023014"/>
    </source>
</evidence>
<dbReference type="FunFam" id="3.30.43.10:FF:000001">
    <property type="entry name" value="Xanthine dehydrogenase/oxidase"/>
    <property type="match status" value="1"/>
</dbReference>
<evidence type="ECO:0000256" key="2">
    <source>
        <dbReference type="ARBA" id="ARBA00022630"/>
    </source>
</evidence>
<dbReference type="AlphaFoldDB" id="A0A8C9FNG7"/>
<dbReference type="InterPro" id="IPR002346">
    <property type="entry name" value="Mopterin_DH_FAD-bd"/>
</dbReference>
<keyword evidence="5" id="KW-0274">FAD</keyword>
<evidence type="ECO:0000256" key="3">
    <source>
        <dbReference type="ARBA" id="ARBA00022714"/>
    </source>
</evidence>
<evidence type="ECO:0008006" key="13">
    <source>
        <dbReference type="Google" id="ProtNLM"/>
    </source>
</evidence>
<dbReference type="SUPFAM" id="SSF47741">
    <property type="entry name" value="CO dehydrogenase ISP C-domain like"/>
    <property type="match status" value="1"/>
</dbReference>
<dbReference type="PANTHER" id="PTHR45444">
    <property type="entry name" value="XANTHINE DEHYDROGENASE"/>
    <property type="match status" value="1"/>
</dbReference>
<protein>
    <recommendedName>
        <fullName evidence="13">Aldehyde oxidase</fullName>
    </recommendedName>
</protein>
<evidence type="ECO:0000256" key="6">
    <source>
        <dbReference type="ARBA" id="ARBA00023002"/>
    </source>
</evidence>
<keyword evidence="3" id="KW-0001">2Fe-2S</keyword>
<dbReference type="GO" id="GO:0051537">
    <property type="term" value="F:2 iron, 2 sulfur cluster binding"/>
    <property type="evidence" value="ECO:0007669"/>
    <property type="project" value="UniProtKB-KW"/>
</dbReference>
<evidence type="ECO:0000256" key="4">
    <source>
        <dbReference type="ARBA" id="ARBA00022723"/>
    </source>
</evidence>
<sequence length="275" mass="30469">MLLFYLRKRLRLTGTKYGCGGGGCGACTVMISTYEPASKKIRHYSANACLLPICSLYGMAVTTVEGVGSTRTRIHPVQERLAKCHGSQCGFCTPGMVMSIYTLLRNHPEPTLEQMTAALAGNCSPLADRCPTIPHSKQSLSLHREKILVLFSFSFKESVGLFSPDEFQPLDPTQEFIFPPELMRMAEDQPKRTLFFHGERMMWISPVSLDELQDLKAAHPKAPLLVGNTGVGPDMKFRGVFHPIVIAPARIPDLNVVAVATVHDTDFFLHNTVEY</sequence>
<dbReference type="Pfam" id="PF00111">
    <property type="entry name" value="Fer2"/>
    <property type="match status" value="1"/>
</dbReference>
<dbReference type="InterPro" id="IPR016167">
    <property type="entry name" value="FAD-bd_PCMH_sub1"/>
</dbReference>
<name>A0A8C9FNG7_PAVCR</name>
<organism evidence="11 12">
    <name type="scientific">Pavo cristatus</name>
    <name type="common">Indian peafowl</name>
    <name type="synonym">Blue peafowl</name>
    <dbReference type="NCBI Taxonomy" id="9049"/>
    <lineage>
        <taxon>Eukaryota</taxon>
        <taxon>Metazoa</taxon>
        <taxon>Chordata</taxon>
        <taxon>Craniata</taxon>
        <taxon>Vertebrata</taxon>
        <taxon>Euteleostomi</taxon>
        <taxon>Archelosauria</taxon>
        <taxon>Archosauria</taxon>
        <taxon>Dinosauria</taxon>
        <taxon>Saurischia</taxon>
        <taxon>Theropoda</taxon>
        <taxon>Coelurosauria</taxon>
        <taxon>Aves</taxon>
        <taxon>Neognathae</taxon>
        <taxon>Galloanserae</taxon>
        <taxon>Galliformes</taxon>
        <taxon>Phasianidae</taxon>
        <taxon>Phasianinae</taxon>
        <taxon>Pavo</taxon>
    </lineage>
</organism>
<keyword evidence="6" id="KW-0560">Oxidoreductase</keyword>
<comment type="cofactor">
    <cofactor evidence="1">
        <name>FAD</name>
        <dbReference type="ChEBI" id="CHEBI:57692"/>
    </cofactor>
</comment>
<dbReference type="Gene3D" id="3.30.43.10">
    <property type="entry name" value="Uridine Diphospho-n-acetylenolpyruvylglucosamine Reductase, domain 2"/>
    <property type="match status" value="1"/>
</dbReference>
<dbReference type="Proteomes" id="UP000694428">
    <property type="component" value="Unplaced"/>
</dbReference>
<dbReference type="PANTHER" id="PTHR45444:SF3">
    <property type="entry name" value="XANTHINE DEHYDROGENASE"/>
    <property type="match status" value="1"/>
</dbReference>
<dbReference type="InterPro" id="IPR002888">
    <property type="entry name" value="2Fe-2S-bd"/>
</dbReference>
<evidence type="ECO:0000259" key="10">
    <source>
        <dbReference type="PROSITE" id="PS51387"/>
    </source>
</evidence>
<proteinExistence type="predicted"/>
<dbReference type="InterPro" id="IPR036884">
    <property type="entry name" value="2Fe-2S-bd_dom_sf"/>
</dbReference>
<evidence type="ECO:0000259" key="9">
    <source>
        <dbReference type="PROSITE" id="PS51085"/>
    </source>
</evidence>
<evidence type="ECO:0000313" key="11">
    <source>
        <dbReference type="Ensembl" id="ENSPSTP00000018050.1"/>
    </source>
</evidence>
<keyword evidence="2" id="KW-0285">Flavoprotein</keyword>
<dbReference type="InterPro" id="IPR036318">
    <property type="entry name" value="FAD-bd_PCMH-like_sf"/>
</dbReference>
<dbReference type="SUPFAM" id="SSF54292">
    <property type="entry name" value="2Fe-2S ferredoxin-like"/>
    <property type="match status" value="1"/>
</dbReference>